<evidence type="ECO:0000256" key="1">
    <source>
        <dbReference type="ARBA" id="ARBA00004477"/>
    </source>
</evidence>
<comment type="pathway">
    <text evidence="7">Protein modification; protein glycosylation.</text>
</comment>
<evidence type="ECO:0000256" key="5">
    <source>
        <dbReference type="ARBA" id="ARBA00022989"/>
    </source>
</evidence>
<comment type="similarity">
    <text evidence="2 7">Belongs to the DPM2 family.</text>
</comment>
<dbReference type="GO" id="GO:0005789">
    <property type="term" value="C:endoplasmic reticulum membrane"/>
    <property type="evidence" value="ECO:0007669"/>
    <property type="project" value="UniProtKB-SubCell"/>
</dbReference>
<accession>A0AAW1SIA6</accession>
<comment type="caution">
    <text evidence="9">The sequence shown here is derived from an EMBL/GenBank/DDBJ whole genome shotgun (WGS) entry which is preliminary data.</text>
</comment>
<keyword evidence="10" id="KW-1185">Reference proteome</keyword>
<feature type="transmembrane region" description="Helical" evidence="7">
    <location>
        <begin position="12"/>
        <end position="33"/>
    </location>
</feature>
<dbReference type="AlphaFoldDB" id="A0AAW1SIA6"/>
<comment type="subcellular location">
    <subcellularLocation>
        <location evidence="1 7">Endoplasmic reticulum membrane</location>
        <topology evidence="1 7">Multi-pass membrane protein</topology>
    </subcellularLocation>
</comment>
<dbReference type="GO" id="GO:0030234">
    <property type="term" value="F:enzyme regulator activity"/>
    <property type="evidence" value="ECO:0007669"/>
    <property type="project" value="UniProtKB-UniRule"/>
</dbReference>
<dbReference type="Pfam" id="PF07297">
    <property type="entry name" value="DPM2"/>
    <property type="match status" value="1"/>
</dbReference>
<evidence type="ECO:0000256" key="6">
    <source>
        <dbReference type="ARBA" id="ARBA00023136"/>
    </source>
</evidence>
<feature type="transmembrane region" description="Helical" evidence="7">
    <location>
        <begin position="53"/>
        <end position="72"/>
    </location>
</feature>
<dbReference type="EMBL" id="JALJOU010000003">
    <property type="protein sequence ID" value="KAK9845362.1"/>
    <property type="molecule type" value="Genomic_DNA"/>
</dbReference>
<dbReference type="PANTHER" id="PTHR15039">
    <property type="entry name" value="DOLICHOL PHOSPHATE-MANNOSE BIOSYNTHESIS REGULATORY PROTEIN"/>
    <property type="match status" value="1"/>
</dbReference>
<evidence type="ECO:0000256" key="4">
    <source>
        <dbReference type="ARBA" id="ARBA00022824"/>
    </source>
</evidence>
<evidence type="ECO:0000256" key="7">
    <source>
        <dbReference type="RuleBase" id="RU365084"/>
    </source>
</evidence>
<keyword evidence="4 7" id="KW-0256">Endoplasmic reticulum</keyword>
<dbReference type="GO" id="GO:0180047">
    <property type="term" value="P:dolichol phosphate mannose biosynthetic process"/>
    <property type="evidence" value="ECO:0007669"/>
    <property type="project" value="InterPro"/>
</dbReference>
<dbReference type="GO" id="GO:0006506">
    <property type="term" value="P:GPI anchor biosynthetic process"/>
    <property type="evidence" value="ECO:0007669"/>
    <property type="project" value="TreeGrafter"/>
</dbReference>
<evidence type="ECO:0000313" key="10">
    <source>
        <dbReference type="Proteomes" id="UP001445335"/>
    </source>
</evidence>
<evidence type="ECO:0000313" key="9">
    <source>
        <dbReference type="EMBL" id="KAK9845398.1"/>
    </source>
</evidence>
<evidence type="ECO:0000256" key="2">
    <source>
        <dbReference type="ARBA" id="ARBA00005478"/>
    </source>
</evidence>
<dbReference type="InterPro" id="IPR009914">
    <property type="entry name" value="DPM2"/>
</dbReference>
<comment type="subunit">
    <text evidence="7">Component of the dolichol-phosphate mannose (DPM) synthase complex.</text>
</comment>
<evidence type="ECO:0000313" key="8">
    <source>
        <dbReference type="EMBL" id="KAK9845362.1"/>
    </source>
</evidence>
<reference evidence="9 10" key="1">
    <citation type="journal article" date="2024" name="Nat. Commun.">
        <title>Phylogenomics reveals the evolutionary origins of lichenization in chlorophyte algae.</title>
        <authorList>
            <person name="Puginier C."/>
            <person name="Libourel C."/>
            <person name="Otte J."/>
            <person name="Skaloud P."/>
            <person name="Haon M."/>
            <person name="Grisel S."/>
            <person name="Petersen M."/>
            <person name="Berrin J.G."/>
            <person name="Delaux P.M."/>
            <person name="Dal Grande F."/>
            <person name="Keller J."/>
        </authorList>
    </citation>
    <scope>NUCLEOTIDE SEQUENCE [LARGE SCALE GENOMIC DNA]</scope>
    <source>
        <strain evidence="9 10">SAG 245.80</strain>
    </source>
</reference>
<keyword evidence="5 7" id="KW-1133">Transmembrane helix</keyword>
<reference evidence="9" key="2">
    <citation type="submission" date="2024-04" db="EMBL/GenBank/DDBJ databases">
        <authorList>
            <person name="Dal Grande F."/>
            <person name="Keller J."/>
            <person name="Delaux P.-M."/>
        </authorList>
    </citation>
    <scope>NUCLEOTIDE SEQUENCE</scope>
    <source>
        <strain evidence="9">SAG 245.80</strain>
    </source>
</reference>
<organism evidence="9 10">
    <name type="scientific">Elliptochloris bilobata</name>
    <dbReference type="NCBI Taxonomy" id="381761"/>
    <lineage>
        <taxon>Eukaryota</taxon>
        <taxon>Viridiplantae</taxon>
        <taxon>Chlorophyta</taxon>
        <taxon>core chlorophytes</taxon>
        <taxon>Trebouxiophyceae</taxon>
        <taxon>Trebouxiophyceae incertae sedis</taxon>
        <taxon>Elliptochloris clade</taxon>
        <taxon>Elliptochloris</taxon>
    </lineage>
</organism>
<keyword evidence="6 7" id="KW-0472">Membrane</keyword>
<protein>
    <recommendedName>
        <fullName evidence="7">Dolichol phosphate-mannose biosynthesis regulatory protein</fullName>
    </recommendedName>
</protein>
<dbReference type="PANTHER" id="PTHR15039:SF11">
    <property type="entry name" value="DOLICHOL PHOSPHATE-MANNOSE BIOSYNTHESIS REGULATORY PROTEIN"/>
    <property type="match status" value="1"/>
</dbReference>
<gene>
    <name evidence="8" type="ORF">WJX81_004411</name>
    <name evidence="9" type="ORF">WJX81_005589</name>
</gene>
<dbReference type="EMBL" id="JALJOU010000003">
    <property type="protein sequence ID" value="KAK9845398.1"/>
    <property type="molecule type" value="Genomic_DNA"/>
</dbReference>
<comment type="function">
    <text evidence="7">Regulatory subunit of the dolichol-phosphate mannose (DPM) synthase complex; essential for the ER localization.</text>
</comment>
<sequence length="90" mass="9820">MFEDRLLGKLVLVFGSIAFLYYSVWILVTPFLAEDSALLAVFPPGWWAQLLPAVVAVLVTTGVLGYIGWILVASQLCREAPGIAAKPKEQ</sequence>
<proteinExistence type="inferred from homology"/>
<keyword evidence="3 7" id="KW-0812">Transmembrane</keyword>
<evidence type="ECO:0000256" key="3">
    <source>
        <dbReference type="ARBA" id="ARBA00022692"/>
    </source>
</evidence>
<name>A0AAW1SIA6_9CHLO</name>
<dbReference type="GO" id="GO:0033185">
    <property type="term" value="C:dolichol-phosphate-mannose synthase complex"/>
    <property type="evidence" value="ECO:0007669"/>
    <property type="project" value="TreeGrafter"/>
</dbReference>
<dbReference type="Proteomes" id="UP001445335">
    <property type="component" value="Unassembled WGS sequence"/>
</dbReference>